<dbReference type="Proteomes" id="UP000317512">
    <property type="component" value="Chromosome"/>
</dbReference>
<organism evidence="1 2">
    <name type="scientific">Mycoplasma anserisalpingitidis</name>
    <dbReference type="NCBI Taxonomy" id="519450"/>
    <lineage>
        <taxon>Bacteria</taxon>
        <taxon>Bacillati</taxon>
        <taxon>Mycoplasmatota</taxon>
        <taxon>Mollicutes</taxon>
        <taxon>Mycoplasmataceae</taxon>
        <taxon>Mycoplasma</taxon>
    </lineage>
</organism>
<protein>
    <submittedName>
        <fullName evidence="1">Uncharacterized protein</fullName>
    </submittedName>
</protein>
<sequence>MKEYVKLNDNTSIINLLTEIASDENIDLNKRNEIIKFIKINRNVKYFYYQNRTGQSETNIAVIKRKLITQTNRISIDEIKMRIFNWNNQAKVNISFVQ</sequence>
<proteinExistence type="predicted"/>
<evidence type="ECO:0000313" key="1">
    <source>
        <dbReference type="EMBL" id="QDY88270.1"/>
    </source>
</evidence>
<evidence type="ECO:0000313" key="2">
    <source>
        <dbReference type="Proteomes" id="UP000317512"/>
    </source>
</evidence>
<dbReference type="RefSeq" id="WP_146308740.1">
    <property type="nucleotide sequence ID" value="NZ_CP041663.1"/>
</dbReference>
<dbReference type="OrthoDB" id="9979873at2"/>
<gene>
    <name evidence="1" type="ORF">FOY43_01145</name>
</gene>
<dbReference type="EMBL" id="CP041663">
    <property type="protein sequence ID" value="QDY88270.1"/>
    <property type="molecule type" value="Genomic_DNA"/>
</dbReference>
<reference evidence="2" key="1">
    <citation type="submission" date="2019-07" db="EMBL/GenBank/DDBJ databases">
        <title>Complete genome sequences of three Mycoplasma sp. 1220 strains.</title>
        <authorList>
            <person name="Grozner D."/>
            <person name="Forro B."/>
            <person name="Kovacs A.B."/>
            <person name="Marton S."/>
            <person name="Banyai K."/>
            <person name="Kreizinger Z."/>
            <person name="Sulyok K.M."/>
            <person name="Gyuranecz M."/>
        </authorList>
    </citation>
    <scope>NUCLEOTIDE SEQUENCE [LARGE SCALE GENOMIC DNA]</scope>
    <source>
        <strain evidence="2">MYCAV93</strain>
    </source>
</reference>
<accession>A0A5B8K0Z4</accession>
<dbReference type="AlphaFoldDB" id="A0A5B8K0Z4"/>
<name>A0A5B8K0Z4_9MOLU</name>